<name>A0A8D9BS09_9HEMI</name>
<reference evidence="2" key="1">
    <citation type="submission" date="2021-05" db="EMBL/GenBank/DDBJ databases">
        <authorList>
            <person name="Alioto T."/>
            <person name="Alioto T."/>
            <person name="Gomez Garrido J."/>
        </authorList>
    </citation>
    <scope>NUCLEOTIDE SEQUENCE</scope>
</reference>
<feature type="chain" id="PRO_5034814290" evidence="1">
    <location>
        <begin position="24"/>
        <end position="127"/>
    </location>
</feature>
<dbReference type="PROSITE" id="PS51257">
    <property type="entry name" value="PROKAR_LIPOPROTEIN"/>
    <property type="match status" value="1"/>
</dbReference>
<sequence length="127" mass="14241">MSLVIKLFLAIGLLVSSCEYSHSMQIGHEIRQNINGKRPYFCYNANNASCKRFTLGDAKVVCGNTVQNWPPATGVAYTRVRSAECMHITCHVEVETADKLIHASINCRKDVDLEVTYYVCSCTNFKD</sequence>
<dbReference type="AlphaFoldDB" id="A0A8D9BS09"/>
<evidence type="ECO:0000313" key="2">
    <source>
        <dbReference type="EMBL" id="CAG6786441.1"/>
    </source>
</evidence>
<evidence type="ECO:0000256" key="1">
    <source>
        <dbReference type="SAM" id="SignalP"/>
    </source>
</evidence>
<keyword evidence="1" id="KW-0732">Signal</keyword>
<proteinExistence type="predicted"/>
<accession>A0A8D9BS09</accession>
<organism evidence="2">
    <name type="scientific">Cacopsylla melanoneura</name>
    <dbReference type="NCBI Taxonomy" id="428564"/>
    <lineage>
        <taxon>Eukaryota</taxon>
        <taxon>Metazoa</taxon>
        <taxon>Ecdysozoa</taxon>
        <taxon>Arthropoda</taxon>
        <taxon>Hexapoda</taxon>
        <taxon>Insecta</taxon>
        <taxon>Pterygota</taxon>
        <taxon>Neoptera</taxon>
        <taxon>Paraneoptera</taxon>
        <taxon>Hemiptera</taxon>
        <taxon>Sternorrhyncha</taxon>
        <taxon>Psylloidea</taxon>
        <taxon>Psyllidae</taxon>
        <taxon>Psyllinae</taxon>
        <taxon>Cacopsylla</taxon>
    </lineage>
</organism>
<feature type="signal peptide" evidence="1">
    <location>
        <begin position="1"/>
        <end position="23"/>
    </location>
</feature>
<protein>
    <submittedName>
        <fullName evidence="2">Uncharacterized protein</fullName>
    </submittedName>
</protein>
<dbReference type="EMBL" id="HBUF01648258">
    <property type="protein sequence ID" value="CAG6786441.1"/>
    <property type="molecule type" value="Transcribed_RNA"/>
</dbReference>